<gene>
    <name evidence="1" type="ORF">TM35_000171120</name>
</gene>
<dbReference type="EMBL" id="NBCO01000017">
    <property type="protein sequence ID" value="ORC88240.1"/>
    <property type="molecule type" value="Genomic_DNA"/>
</dbReference>
<protein>
    <submittedName>
        <fullName evidence="1">Uncharacterized protein</fullName>
    </submittedName>
</protein>
<dbReference type="GeneID" id="39985971"/>
<proteinExistence type="predicted"/>
<evidence type="ECO:0000313" key="1">
    <source>
        <dbReference type="EMBL" id="ORC88240.1"/>
    </source>
</evidence>
<dbReference type="RefSeq" id="XP_028882306.1">
    <property type="nucleotide sequence ID" value="XM_029026191.1"/>
</dbReference>
<sequence>MNIYRNMACTPANNNVVCLELDESKDPYLLYLPVVFYRQLHNFSSLSSHQLQNSSQEHDMNHLYSGSIVFTHANIFLTLTFLPDDIHSHSSCDGKFRDTDKTTIEVIVFSDIIEAVTGFRRYLTDKADNNECCCYMLELMGGVYSIFFNRDETQLVRPYSSHNTLNEKQNDGNVTVENIVPEWVHRVEELIGEECIELTTRHPSNSNCSDDHHYDDEHPLGVEHTTISWETLRENVRTQLSSTLSTNAADLVELEAQRQCHLNNALAAYISLIHEEHAEMETILLQWISTSIQIKTATGVPKLPKVNLASTSLSLRRHMDELDDSYSFDGRSANITDEVMMLLAEEEMVARMKLEKYTATTQKVKGV</sequence>
<evidence type="ECO:0000313" key="2">
    <source>
        <dbReference type="Proteomes" id="UP000192257"/>
    </source>
</evidence>
<dbReference type="VEuPathDB" id="TriTrypDB:TM35_000171120"/>
<reference evidence="1 2" key="1">
    <citation type="submission" date="2017-03" db="EMBL/GenBank/DDBJ databases">
        <title>An alternative strategy for trypanosome survival in the mammalian bloodstream revealed through genome and transcriptome analysis of the ubiquitous bovine parasite Trypanosoma (Megatrypanum) theileri.</title>
        <authorList>
            <person name="Kelly S."/>
            <person name="Ivens A."/>
            <person name="Mott A."/>
            <person name="O'Neill E."/>
            <person name="Emms D."/>
            <person name="Macleod O."/>
            <person name="Voorheis P."/>
            <person name="Matthews J."/>
            <person name="Matthews K."/>
            <person name="Carrington M."/>
        </authorList>
    </citation>
    <scope>NUCLEOTIDE SEQUENCE [LARGE SCALE GENOMIC DNA]</scope>
    <source>
        <strain evidence="1">Edinburgh</strain>
    </source>
</reference>
<dbReference type="OrthoDB" id="239998at2759"/>
<comment type="caution">
    <text evidence="1">The sequence shown here is derived from an EMBL/GenBank/DDBJ whole genome shotgun (WGS) entry which is preliminary data.</text>
</comment>
<accession>A0A1X0NVU2</accession>
<keyword evidence="2" id="KW-1185">Reference proteome</keyword>
<dbReference type="Proteomes" id="UP000192257">
    <property type="component" value="Unassembled WGS sequence"/>
</dbReference>
<name>A0A1X0NVU2_9TRYP</name>
<dbReference type="AlphaFoldDB" id="A0A1X0NVU2"/>
<organism evidence="1 2">
    <name type="scientific">Trypanosoma theileri</name>
    <dbReference type="NCBI Taxonomy" id="67003"/>
    <lineage>
        <taxon>Eukaryota</taxon>
        <taxon>Discoba</taxon>
        <taxon>Euglenozoa</taxon>
        <taxon>Kinetoplastea</taxon>
        <taxon>Metakinetoplastina</taxon>
        <taxon>Trypanosomatida</taxon>
        <taxon>Trypanosomatidae</taxon>
        <taxon>Trypanosoma</taxon>
    </lineage>
</organism>